<reference evidence="1 2" key="1">
    <citation type="journal article" date="2019" name="Commun. Biol.">
        <title>The bagworm genome reveals a unique fibroin gene that provides high tensile strength.</title>
        <authorList>
            <person name="Kono N."/>
            <person name="Nakamura H."/>
            <person name="Ohtoshi R."/>
            <person name="Tomita M."/>
            <person name="Numata K."/>
            <person name="Arakawa K."/>
        </authorList>
    </citation>
    <scope>NUCLEOTIDE SEQUENCE [LARGE SCALE GENOMIC DNA]</scope>
</reference>
<dbReference type="AlphaFoldDB" id="A0A4C1T3G3"/>
<dbReference type="Proteomes" id="UP000299102">
    <property type="component" value="Unassembled WGS sequence"/>
</dbReference>
<proteinExistence type="predicted"/>
<organism evidence="1 2">
    <name type="scientific">Eumeta variegata</name>
    <name type="common">Bagworm moth</name>
    <name type="synonym">Eumeta japonica</name>
    <dbReference type="NCBI Taxonomy" id="151549"/>
    <lineage>
        <taxon>Eukaryota</taxon>
        <taxon>Metazoa</taxon>
        <taxon>Ecdysozoa</taxon>
        <taxon>Arthropoda</taxon>
        <taxon>Hexapoda</taxon>
        <taxon>Insecta</taxon>
        <taxon>Pterygota</taxon>
        <taxon>Neoptera</taxon>
        <taxon>Endopterygota</taxon>
        <taxon>Lepidoptera</taxon>
        <taxon>Glossata</taxon>
        <taxon>Ditrysia</taxon>
        <taxon>Tineoidea</taxon>
        <taxon>Psychidae</taxon>
        <taxon>Oiketicinae</taxon>
        <taxon>Eumeta</taxon>
    </lineage>
</organism>
<protein>
    <submittedName>
        <fullName evidence="1">Uncharacterized protein</fullName>
    </submittedName>
</protein>
<gene>
    <name evidence="1" type="ORF">EVAR_2909_1</name>
</gene>
<evidence type="ECO:0000313" key="1">
    <source>
        <dbReference type="EMBL" id="GBP08110.1"/>
    </source>
</evidence>
<comment type="caution">
    <text evidence="1">The sequence shown here is derived from an EMBL/GenBank/DDBJ whole genome shotgun (WGS) entry which is preliminary data.</text>
</comment>
<keyword evidence="2" id="KW-1185">Reference proteome</keyword>
<evidence type="ECO:0000313" key="2">
    <source>
        <dbReference type="Proteomes" id="UP000299102"/>
    </source>
</evidence>
<sequence length="77" mass="8723">MVFSKSPRESNNQRGLVLDWFPTAYFEASVSHALVNPQRWPGISPWELMPGIVRLDVQFVAISQRPLLQGLSILQAM</sequence>
<accession>A0A4C1T3G3</accession>
<name>A0A4C1T3G3_EUMVA</name>
<dbReference type="EMBL" id="BGZK01000029">
    <property type="protein sequence ID" value="GBP08110.1"/>
    <property type="molecule type" value="Genomic_DNA"/>
</dbReference>